<dbReference type="InterPro" id="IPR050951">
    <property type="entry name" value="Retrovirus_Pol_polyprotein"/>
</dbReference>
<dbReference type="Pfam" id="PF00078">
    <property type="entry name" value="RVT_1"/>
    <property type="match status" value="1"/>
</dbReference>
<organism evidence="4 5">
    <name type="scientific">Aldrovandia affinis</name>
    <dbReference type="NCBI Taxonomy" id="143900"/>
    <lineage>
        <taxon>Eukaryota</taxon>
        <taxon>Metazoa</taxon>
        <taxon>Chordata</taxon>
        <taxon>Craniata</taxon>
        <taxon>Vertebrata</taxon>
        <taxon>Euteleostomi</taxon>
        <taxon>Actinopterygii</taxon>
        <taxon>Neopterygii</taxon>
        <taxon>Teleostei</taxon>
        <taxon>Notacanthiformes</taxon>
        <taxon>Halosauridae</taxon>
        <taxon>Aldrovandia</taxon>
    </lineage>
</organism>
<dbReference type="InterPro" id="IPR043128">
    <property type="entry name" value="Rev_trsase/Diguanyl_cyclase"/>
</dbReference>
<dbReference type="PANTHER" id="PTHR37984">
    <property type="entry name" value="PROTEIN CBG26694"/>
    <property type="match status" value="1"/>
</dbReference>
<dbReference type="AlphaFoldDB" id="A0AAD7R605"/>
<protein>
    <recommendedName>
        <fullName evidence="2">ribonuclease H</fullName>
        <ecNumber evidence="2">3.1.26.4</ecNumber>
    </recommendedName>
</protein>
<dbReference type="GO" id="GO:0004523">
    <property type="term" value="F:RNA-DNA hybrid ribonuclease activity"/>
    <property type="evidence" value="ECO:0007669"/>
    <property type="project" value="UniProtKB-EC"/>
</dbReference>
<comment type="similarity">
    <text evidence="1">Belongs to the beta type-B retroviral polymerase family. HERV class-II K(HML-2) pol subfamily.</text>
</comment>
<comment type="caution">
    <text evidence="4">The sequence shown here is derived from an EMBL/GenBank/DDBJ whole genome shotgun (WGS) entry which is preliminary data.</text>
</comment>
<evidence type="ECO:0000313" key="5">
    <source>
        <dbReference type="Proteomes" id="UP001221898"/>
    </source>
</evidence>
<feature type="domain" description="Reverse transcriptase" evidence="3">
    <location>
        <begin position="220"/>
        <end position="381"/>
    </location>
</feature>
<dbReference type="EMBL" id="JAINUG010000560">
    <property type="protein sequence ID" value="KAJ8366659.1"/>
    <property type="molecule type" value="Genomic_DNA"/>
</dbReference>
<dbReference type="CDD" id="cd01647">
    <property type="entry name" value="RT_LTR"/>
    <property type="match status" value="1"/>
</dbReference>
<dbReference type="Gene3D" id="3.10.10.10">
    <property type="entry name" value="HIV Type 1 Reverse Transcriptase, subunit A, domain 1"/>
    <property type="match status" value="1"/>
</dbReference>
<evidence type="ECO:0000256" key="1">
    <source>
        <dbReference type="ARBA" id="ARBA00010879"/>
    </source>
</evidence>
<sequence length="579" mass="65843">MKVLEKLVKSHIMSSTGAHLDPLQFAYCTKRGVDDTKLFLLDTLHSHLEKSGAFTRLLFMDFCSAFNSMQPAILARTEQNLGPAFYNFLEWCDSALLKLNISETKKMVIHFRRKPLWMDPAIHGLMQFTIPGDVLKVEHAQPGALTKEQLINKYRNVFNSPVESVPGEVHFDLDPNVPAVQSAPRNVPIAMKAAVKAQLDKYEADGHIAPVTDPTDWISNKPDKLRICIDPKFLNKALKHSHYIMPTLEDVLYKLPKARVFTLVDARYAFLQCKLDYESSLMTTFWTPWRRKRWLKLPFGVSVAPEVYQRKQHELLAGLKGIEPIADDILVVRCGDTDKEAESNHDAKLVALMERCREVKLRLGLKKLQFKVAEVQFHGHILSSARLKPDPEKVRAIIDMPNPTDAKVWFGHSEVNPVTSVQGAIDIHQIRSRCNPAKAGRLSNGQCYHPAGASSGQFPDLQLRQVPGRPVIERFSQLLPVAQLFSDPYHDDWFEKFVRRRNRSLQSAGHEALCRAAAHVFRWEYFSSAVWLSGVITIMRGFAQQVLRNLHGRLRLAIRLRVSRREVTCSNSHSAKRVS</sequence>
<dbReference type="EC" id="3.1.26.4" evidence="2"/>
<keyword evidence="5" id="KW-1185">Reference proteome</keyword>
<proteinExistence type="inferred from homology"/>
<evidence type="ECO:0000256" key="2">
    <source>
        <dbReference type="ARBA" id="ARBA00012180"/>
    </source>
</evidence>
<evidence type="ECO:0000259" key="3">
    <source>
        <dbReference type="Pfam" id="PF00078"/>
    </source>
</evidence>
<name>A0AAD7R605_9TELE</name>
<reference evidence="4" key="1">
    <citation type="journal article" date="2023" name="Science">
        <title>Genome structures resolve the early diversification of teleost fishes.</title>
        <authorList>
            <person name="Parey E."/>
            <person name="Louis A."/>
            <person name="Montfort J."/>
            <person name="Bouchez O."/>
            <person name="Roques C."/>
            <person name="Iampietro C."/>
            <person name="Lluch J."/>
            <person name="Castinel A."/>
            <person name="Donnadieu C."/>
            <person name="Desvignes T."/>
            <person name="Floi Bucao C."/>
            <person name="Jouanno E."/>
            <person name="Wen M."/>
            <person name="Mejri S."/>
            <person name="Dirks R."/>
            <person name="Jansen H."/>
            <person name="Henkel C."/>
            <person name="Chen W.J."/>
            <person name="Zahm M."/>
            <person name="Cabau C."/>
            <person name="Klopp C."/>
            <person name="Thompson A.W."/>
            <person name="Robinson-Rechavi M."/>
            <person name="Braasch I."/>
            <person name="Lecointre G."/>
            <person name="Bobe J."/>
            <person name="Postlethwait J.H."/>
            <person name="Berthelot C."/>
            <person name="Roest Crollius H."/>
            <person name="Guiguen Y."/>
        </authorList>
    </citation>
    <scope>NUCLEOTIDE SEQUENCE</scope>
    <source>
        <strain evidence="4">NC1722</strain>
    </source>
</reference>
<accession>A0AAD7R605</accession>
<dbReference type="PANTHER" id="PTHR37984:SF8">
    <property type="entry name" value="CCHC-TYPE DOMAIN-CONTAINING PROTEIN"/>
    <property type="match status" value="1"/>
</dbReference>
<evidence type="ECO:0000313" key="4">
    <source>
        <dbReference type="EMBL" id="KAJ8366659.1"/>
    </source>
</evidence>
<dbReference type="InterPro" id="IPR000477">
    <property type="entry name" value="RT_dom"/>
</dbReference>
<dbReference type="SUPFAM" id="SSF56672">
    <property type="entry name" value="DNA/RNA polymerases"/>
    <property type="match status" value="1"/>
</dbReference>
<gene>
    <name evidence="4" type="ORF">AAFF_G00348050</name>
</gene>
<dbReference type="Gene3D" id="3.30.70.270">
    <property type="match status" value="1"/>
</dbReference>
<dbReference type="InterPro" id="IPR043502">
    <property type="entry name" value="DNA/RNA_pol_sf"/>
</dbReference>
<dbReference type="Proteomes" id="UP001221898">
    <property type="component" value="Unassembled WGS sequence"/>
</dbReference>